<dbReference type="STRING" id="158822.LH23_00160"/>
<dbReference type="GO" id="GO:0044659">
    <property type="term" value="P:viral release from host cell by cytolysis"/>
    <property type="evidence" value="ECO:0007669"/>
    <property type="project" value="InterPro"/>
</dbReference>
<evidence type="ECO:0000313" key="1">
    <source>
        <dbReference type="EMBL" id="ATF91417.1"/>
    </source>
</evidence>
<dbReference type="PROSITE" id="PS51257">
    <property type="entry name" value="PROKAR_LIPOPROTEIN"/>
    <property type="match status" value="1"/>
</dbReference>
<dbReference type="EMBL" id="UAVU01000008">
    <property type="protein sequence ID" value="SQC91522.1"/>
    <property type="molecule type" value="Genomic_DNA"/>
</dbReference>
<evidence type="ECO:0000313" key="2">
    <source>
        <dbReference type="EMBL" id="SQC91522.1"/>
    </source>
</evidence>
<organism evidence="1 3">
    <name type="scientific">Cedecea neteri</name>
    <dbReference type="NCBI Taxonomy" id="158822"/>
    <lineage>
        <taxon>Bacteria</taxon>
        <taxon>Pseudomonadati</taxon>
        <taxon>Pseudomonadota</taxon>
        <taxon>Gammaproteobacteria</taxon>
        <taxon>Enterobacterales</taxon>
        <taxon>Enterobacteriaceae</taxon>
        <taxon>Cedecea</taxon>
    </lineage>
</organism>
<accession>A0A291DUE5</accession>
<dbReference type="Proteomes" id="UP000217979">
    <property type="component" value="Chromosome"/>
</dbReference>
<reference evidence="1 3" key="1">
    <citation type="submission" date="2017-09" db="EMBL/GenBank/DDBJ databases">
        <title>FDA dAtabase for Regulatory Grade micrObial Sequences (FDA-ARGOS): Supporting development and validation of Infectious Disease Dx tests.</title>
        <authorList>
            <person name="Minogue T."/>
            <person name="Wolcott M."/>
            <person name="Wasieloski L."/>
            <person name="Aguilar W."/>
            <person name="Moore D."/>
            <person name="Tallon L."/>
            <person name="Sadzewicz L."/>
            <person name="Ott S."/>
            <person name="Zhao X."/>
            <person name="Nagaraj S."/>
            <person name="Vavikolanu K."/>
            <person name="Aluvathingal J."/>
            <person name="Nadendla S."/>
            <person name="Sichtig H."/>
        </authorList>
    </citation>
    <scope>NUCLEOTIDE SEQUENCE [LARGE SCALE GENOMIC DNA]</scope>
    <source>
        <strain evidence="1 3">FDAARGOS_392</strain>
    </source>
</reference>
<dbReference type="Pfam" id="PF03245">
    <property type="entry name" value="Phage_lysis"/>
    <property type="match status" value="1"/>
</dbReference>
<gene>
    <name evidence="1" type="ORF">CO704_04660</name>
    <name evidence="2" type="ORF">NCTC12120_04691</name>
</gene>
<reference evidence="2 4" key="2">
    <citation type="submission" date="2018-06" db="EMBL/GenBank/DDBJ databases">
        <authorList>
            <consortium name="Pathogen Informatics"/>
            <person name="Doyle S."/>
        </authorList>
    </citation>
    <scope>NUCLEOTIDE SEQUENCE [LARGE SCALE GENOMIC DNA]</scope>
    <source>
        <strain evidence="2 4">NCTC12120</strain>
    </source>
</reference>
<protein>
    <submittedName>
        <fullName evidence="1 2">Lysis protein</fullName>
    </submittedName>
</protein>
<dbReference type="InterPro" id="IPR004929">
    <property type="entry name" value="I-spanin"/>
</dbReference>
<evidence type="ECO:0000313" key="4">
    <source>
        <dbReference type="Proteomes" id="UP000251197"/>
    </source>
</evidence>
<dbReference type="RefSeq" id="WP_061278012.1">
    <property type="nucleotide sequence ID" value="NZ_CP023525.1"/>
</dbReference>
<name>A0A291DUE5_9ENTR</name>
<dbReference type="EMBL" id="CP023525">
    <property type="protein sequence ID" value="ATF91417.1"/>
    <property type="molecule type" value="Genomic_DNA"/>
</dbReference>
<proteinExistence type="predicted"/>
<dbReference type="AlphaFoldDB" id="A0A291DUE5"/>
<evidence type="ECO:0000313" key="3">
    <source>
        <dbReference type="Proteomes" id="UP000217979"/>
    </source>
</evidence>
<sequence length="152" mass="17053">MKPVTTMALTVFALLIASCWWFHQRYDMQKQRADSALLLLAQQKSELKNLVQRQKAVAGLDAHYSEELTHARLTIENLQRDVAAGARRLRISATCHTVPGSTSASSLDDAAAPGLTDAAQRDYFRLRERIETSNKQLAGLQEYIRNQCLINP</sequence>
<dbReference type="Proteomes" id="UP000251197">
    <property type="component" value="Unassembled WGS sequence"/>
</dbReference>